<comment type="caution">
    <text evidence="3">The sequence shown here is derived from an EMBL/GenBank/DDBJ whole genome shotgun (WGS) entry which is preliminary data.</text>
</comment>
<evidence type="ECO:0000313" key="4">
    <source>
        <dbReference type="Proteomes" id="UP001152622"/>
    </source>
</evidence>
<sequence>MLRPPNSGERFSAYLREVNFTFLHIKDELDQNYKKLQEEQKPTRAVERKVKVLELGLEIYEREWAYQKIELIMVQDLLDTINSKCQERKHSLAQKQAEEREEARIMKAQESLKGYKRKMKEKHQTNLVSIQEELLSLDIKETEKIYKLLAEVKTSLFEMQGPIFDCSAGSSESQFPAPRKEPRGAQTDVPKLT</sequence>
<protein>
    <submittedName>
        <fullName evidence="3">Uncharacterized protein</fullName>
    </submittedName>
</protein>
<proteinExistence type="predicted"/>
<accession>A0A9Q1FHS0</accession>
<feature type="region of interest" description="Disordered" evidence="2">
    <location>
        <begin position="168"/>
        <end position="193"/>
    </location>
</feature>
<feature type="coiled-coil region" evidence="1">
    <location>
        <begin position="98"/>
        <end position="125"/>
    </location>
</feature>
<gene>
    <name evidence="3" type="ORF">SKAU_G00156080</name>
</gene>
<evidence type="ECO:0000256" key="1">
    <source>
        <dbReference type="SAM" id="Coils"/>
    </source>
</evidence>
<dbReference type="Proteomes" id="UP001152622">
    <property type="component" value="Chromosome 5"/>
</dbReference>
<name>A0A9Q1FHS0_SYNKA</name>
<keyword evidence="1" id="KW-0175">Coiled coil</keyword>
<organism evidence="3 4">
    <name type="scientific">Synaphobranchus kaupii</name>
    <name type="common">Kaup's arrowtooth eel</name>
    <dbReference type="NCBI Taxonomy" id="118154"/>
    <lineage>
        <taxon>Eukaryota</taxon>
        <taxon>Metazoa</taxon>
        <taxon>Chordata</taxon>
        <taxon>Craniata</taxon>
        <taxon>Vertebrata</taxon>
        <taxon>Euteleostomi</taxon>
        <taxon>Actinopterygii</taxon>
        <taxon>Neopterygii</taxon>
        <taxon>Teleostei</taxon>
        <taxon>Anguilliformes</taxon>
        <taxon>Synaphobranchidae</taxon>
        <taxon>Synaphobranchus</taxon>
    </lineage>
</organism>
<dbReference type="EMBL" id="JAINUF010000005">
    <property type="protein sequence ID" value="KAJ8359083.1"/>
    <property type="molecule type" value="Genomic_DNA"/>
</dbReference>
<dbReference type="AlphaFoldDB" id="A0A9Q1FHS0"/>
<evidence type="ECO:0000256" key="2">
    <source>
        <dbReference type="SAM" id="MobiDB-lite"/>
    </source>
</evidence>
<reference evidence="3" key="1">
    <citation type="journal article" date="2023" name="Science">
        <title>Genome structures resolve the early diversification of teleost fishes.</title>
        <authorList>
            <person name="Parey E."/>
            <person name="Louis A."/>
            <person name="Montfort J."/>
            <person name="Bouchez O."/>
            <person name="Roques C."/>
            <person name="Iampietro C."/>
            <person name="Lluch J."/>
            <person name="Castinel A."/>
            <person name="Donnadieu C."/>
            <person name="Desvignes T."/>
            <person name="Floi Bucao C."/>
            <person name="Jouanno E."/>
            <person name="Wen M."/>
            <person name="Mejri S."/>
            <person name="Dirks R."/>
            <person name="Jansen H."/>
            <person name="Henkel C."/>
            <person name="Chen W.J."/>
            <person name="Zahm M."/>
            <person name="Cabau C."/>
            <person name="Klopp C."/>
            <person name="Thompson A.W."/>
            <person name="Robinson-Rechavi M."/>
            <person name="Braasch I."/>
            <person name="Lecointre G."/>
            <person name="Bobe J."/>
            <person name="Postlethwait J.H."/>
            <person name="Berthelot C."/>
            <person name="Roest Crollius H."/>
            <person name="Guiguen Y."/>
        </authorList>
    </citation>
    <scope>NUCLEOTIDE SEQUENCE</scope>
    <source>
        <strain evidence="3">WJC10195</strain>
    </source>
</reference>
<keyword evidence="4" id="KW-1185">Reference proteome</keyword>
<evidence type="ECO:0000313" key="3">
    <source>
        <dbReference type="EMBL" id="KAJ8359083.1"/>
    </source>
</evidence>